<keyword evidence="4" id="KW-1185">Reference proteome</keyword>
<feature type="signal peptide" evidence="1">
    <location>
        <begin position="1"/>
        <end position="23"/>
    </location>
</feature>
<accession>A0ABT4YW78</accession>
<dbReference type="NCBIfam" id="NF041384">
    <property type="entry name" value="YHS_seleno_dom"/>
    <property type="match status" value="1"/>
</dbReference>
<proteinExistence type="predicted"/>
<gene>
    <name evidence="3" type="ORF">PGX00_20110</name>
</gene>
<feature type="chain" id="PRO_5046586501" evidence="1">
    <location>
        <begin position="24"/>
        <end position="156"/>
    </location>
</feature>
<comment type="caution">
    <text evidence="3">The sequence shown here is derived from an EMBL/GenBank/DDBJ whole genome shotgun (WGS) entry which is preliminary data.</text>
</comment>
<dbReference type="RefSeq" id="WP_272139913.1">
    <property type="nucleotide sequence ID" value="NZ_JAQLOI010000003.1"/>
</dbReference>
<dbReference type="InterPro" id="IPR007029">
    <property type="entry name" value="YHS_dom"/>
</dbReference>
<dbReference type="Proteomes" id="UP001210678">
    <property type="component" value="Unassembled WGS sequence"/>
</dbReference>
<evidence type="ECO:0000256" key="1">
    <source>
        <dbReference type="SAM" id="SignalP"/>
    </source>
</evidence>
<feature type="domain" description="YHS" evidence="2">
    <location>
        <begin position="52"/>
        <end position="89"/>
    </location>
</feature>
<keyword evidence="1" id="KW-0732">Signal</keyword>
<dbReference type="Pfam" id="PF04945">
    <property type="entry name" value="YHS"/>
    <property type="match status" value="1"/>
</dbReference>
<organism evidence="3 4">
    <name type="scientific">Vibrio algarum</name>
    <dbReference type="NCBI Taxonomy" id="3020714"/>
    <lineage>
        <taxon>Bacteria</taxon>
        <taxon>Pseudomonadati</taxon>
        <taxon>Pseudomonadota</taxon>
        <taxon>Gammaproteobacteria</taxon>
        <taxon>Vibrionales</taxon>
        <taxon>Vibrionaceae</taxon>
        <taxon>Vibrio</taxon>
    </lineage>
</organism>
<dbReference type="EMBL" id="JAQLOI010000003">
    <property type="protein sequence ID" value="MDB1125839.1"/>
    <property type="molecule type" value="Genomic_DNA"/>
</dbReference>
<evidence type="ECO:0000313" key="3">
    <source>
        <dbReference type="EMBL" id="MDB1125839.1"/>
    </source>
</evidence>
<name>A0ABT4YW78_9VIBR</name>
<reference evidence="3 4" key="1">
    <citation type="submission" date="2023-01" db="EMBL/GenBank/DDBJ databases">
        <title>Vibrio sp. KJ40-1 sp.nov, isolated from marine algae.</title>
        <authorList>
            <person name="Butt M."/>
            <person name="Kim J.M.J."/>
            <person name="Jeon C.O.C."/>
        </authorList>
    </citation>
    <scope>NUCLEOTIDE SEQUENCE [LARGE SCALE GENOMIC DNA]</scope>
    <source>
        <strain evidence="3 4">KJ40-1</strain>
    </source>
</reference>
<evidence type="ECO:0000259" key="2">
    <source>
        <dbReference type="Pfam" id="PF04945"/>
    </source>
</evidence>
<evidence type="ECO:0000313" key="4">
    <source>
        <dbReference type="Proteomes" id="UP001210678"/>
    </source>
</evidence>
<sequence>MRKWLSSLLVLVASVFYTLPVLAEAPVYTGFFNNKAVDGYDTVAYFSHNRAIKGNNKFKLEYMGADWYFTSQNNMDKFKADPTKYAPQYGGYCAWAIAEKNDFAPGNPEQWTIVDGKLYLNYNRDIQNKWLKDVPGFIAQGDKNWPMLFKKDNINN</sequence>
<protein>
    <submittedName>
        <fullName evidence="3">YHS domain-containing (Seleno)protein</fullName>
    </submittedName>
</protein>